<feature type="region of interest" description="Disordered" evidence="1">
    <location>
        <begin position="1"/>
        <end position="38"/>
    </location>
</feature>
<reference evidence="2" key="2">
    <citation type="journal article" date="2015" name="Data Brief">
        <title>Shoot transcriptome of the giant reed, Arundo donax.</title>
        <authorList>
            <person name="Barrero R.A."/>
            <person name="Guerrero F.D."/>
            <person name="Moolhuijzen P."/>
            <person name="Goolsby J.A."/>
            <person name="Tidwell J."/>
            <person name="Bellgard S.E."/>
            <person name="Bellgard M.I."/>
        </authorList>
    </citation>
    <scope>NUCLEOTIDE SEQUENCE</scope>
    <source>
        <tissue evidence="2">Shoot tissue taken approximately 20 cm above the soil surface</tissue>
    </source>
</reference>
<reference evidence="2" key="1">
    <citation type="submission" date="2014-09" db="EMBL/GenBank/DDBJ databases">
        <authorList>
            <person name="Magalhaes I.L.F."/>
            <person name="Oliveira U."/>
            <person name="Santos F.R."/>
            <person name="Vidigal T.H.D.A."/>
            <person name="Brescovit A.D."/>
            <person name="Santos A.J."/>
        </authorList>
    </citation>
    <scope>NUCLEOTIDE SEQUENCE</scope>
    <source>
        <tissue evidence="2">Shoot tissue taken approximately 20 cm above the soil surface</tissue>
    </source>
</reference>
<accession>A0A0A9CKR3</accession>
<evidence type="ECO:0000313" key="2">
    <source>
        <dbReference type="EMBL" id="JAD76141.1"/>
    </source>
</evidence>
<proteinExistence type="predicted"/>
<evidence type="ECO:0000256" key="1">
    <source>
        <dbReference type="SAM" id="MobiDB-lite"/>
    </source>
</evidence>
<feature type="region of interest" description="Disordered" evidence="1">
    <location>
        <begin position="50"/>
        <end position="71"/>
    </location>
</feature>
<dbReference type="AlphaFoldDB" id="A0A0A9CKR3"/>
<organism evidence="2">
    <name type="scientific">Arundo donax</name>
    <name type="common">Giant reed</name>
    <name type="synonym">Donax arundinaceus</name>
    <dbReference type="NCBI Taxonomy" id="35708"/>
    <lineage>
        <taxon>Eukaryota</taxon>
        <taxon>Viridiplantae</taxon>
        <taxon>Streptophyta</taxon>
        <taxon>Embryophyta</taxon>
        <taxon>Tracheophyta</taxon>
        <taxon>Spermatophyta</taxon>
        <taxon>Magnoliopsida</taxon>
        <taxon>Liliopsida</taxon>
        <taxon>Poales</taxon>
        <taxon>Poaceae</taxon>
        <taxon>PACMAD clade</taxon>
        <taxon>Arundinoideae</taxon>
        <taxon>Arundineae</taxon>
        <taxon>Arundo</taxon>
    </lineage>
</organism>
<dbReference type="EMBL" id="GBRH01221754">
    <property type="protein sequence ID" value="JAD76141.1"/>
    <property type="molecule type" value="Transcribed_RNA"/>
</dbReference>
<protein>
    <submittedName>
        <fullName evidence="2">Uncharacterized protein</fullName>
    </submittedName>
</protein>
<sequence>MKMASPDGIDLNMSPPTCLTPAMGGAAATTSGRSKLSPSMMVPTLRMIISRHAPELPPTSTSVPTPSKPPS</sequence>
<name>A0A0A9CKR3_ARUDO</name>
<feature type="compositionally biased region" description="Polar residues" evidence="1">
    <location>
        <begin position="28"/>
        <end position="37"/>
    </location>
</feature>